<name>A0AAD7FQZ7_9AGAR</name>
<comment type="caution">
    <text evidence="3">The sequence shown here is derived from an EMBL/GenBank/DDBJ whole genome shotgun (WGS) entry which is preliminary data.</text>
</comment>
<keyword evidence="4" id="KW-1185">Reference proteome</keyword>
<evidence type="ECO:0000313" key="4">
    <source>
        <dbReference type="Proteomes" id="UP001221142"/>
    </source>
</evidence>
<accession>A0AAD7FQZ7</accession>
<keyword evidence="2" id="KW-1133">Transmembrane helix</keyword>
<sequence length="436" mass="44904">MIGIHTCTIKSQTAGQSTVSLSLRSSFEPGRSSTLLLALIIMWSLIPLLPLYVALLSNASPLGDRALFQRHNGVALSRRFVLSSRFDIPAACAALPSGSMSNPMTLDNSTITTAPPPDNSTVIAPPSTDNSTVIAPPSTGNSTVAGPLSVDNSTVTDNSTLPDSGNSTAADNTTVVRSNGYSDFWDAWFDSCMNSGGDVYDITDPCFNFGLDGSDALLAVSDVCAQQHAADAMVTFAKSRGVVNRKDLINLAISYRKMPRESVEIMGFYPSTPYCTVAPVNEELCDIWNEQPDGVTVGLYGGPNYPIVSFGDDSSCPYGQMPDITTCSCSSNTSKSSGLDLTTAGSDMSVTSAAIESSSTDIGSVSVTGTVADSASATDATSASATDATSASATDATSASATTDAVSSVVSGTSDASTASASSSADAAAVRRRRYL</sequence>
<evidence type="ECO:0000256" key="1">
    <source>
        <dbReference type="SAM" id="MobiDB-lite"/>
    </source>
</evidence>
<dbReference type="Proteomes" id="UP001221142">
    <property type="component" value="Unassembled WGS sequence"/>
</dbReference>
<evidence type="ECO:0000256" key="2">
    <source>
        <dbReference type="SAM" id="Phobius"/>
    </source>
</evidence>
<gene>
    <name evidence="3" type="ORF">FB45DRAFT_913468</name>
</gene>
<proteinExistence type="predicted"/>
<protein>
    <submittedName>
        <fullName evidence="3">Uncharacterized protein</fullName>
    </submittedName>
</protein>
<reference evidence="3" key="1">
    <citation type="submission" date="2023-03" db="EMBL/GenBank/DDBJ databases">
        <title>Massive genome expansion in bonnet fungi (Mycena s.s.) driven by repeated elements and novel gene families across ecological guilds.</title>
        <authorList>
            <consortium name="Lawrence Berkeley National Laboratory"/>
            <person name="Harder C.B."/>
            <person name="Miyauchi S."/>
            <person name="Viragh M."/>
            <person name="Kuo A."/>
            <person name="Thoen E."/>
            <person name="Andreopoulos B."/>
            <person name="Lu D."/>
            <person name="Skrede I."/>
            <person name="Drula E."/>
            <person name="Henrissat B."/>
            <person name="Morin E."/>
            <person name="Kohler A."/>
            <person name="Barry K."/>
            <person name="LaButti K."/>
            <person name="Morin E."/>
            <person name="Salamov A."/>
            <person name="Lipzen A."/>
            <person name="Mereny Z."/>
            <person name="Hegedus B."/>
            <person name="Baldrian P."/>
            <person name="Stursova M."/>
            <person name="Weitz H."/>
            <person name="Taylor A."/>
            <person name="Grigoriev I.V."/>
            <person name="Nagy L.G."/>
            <person name="Martin F."/>
            <person name="Kauserud H."/>
        </authorList>
    </citation>
    <scope>NUCLEOTIDE SEQUENCE</scope>
    <source>
        <strain evidence="3">9284</strain>
    </source>
</reference>
<organism evidence="3 4">
    <name type="scientific">Roridomyces roridus</name>
    <dbReference type="NCBI Taxonomy" id="1738132"/>
    <lineage>
        <taxon>Eukaryota</taxon>
        <taxon>Fungi</taxon>
        <taxon>Dikarya</taxon>
        <taxon>Basidiomycota</taxon>
        <taxon>Agaricomycotina</taxon>
        <taxon>Agaricomycetes</taxon>
        <taxon>Agaricomycetidae</taxon>
        <taxon>Agaricales</taxon>
        <taxon>Marasmiineae</taxon>
        <taxon>Mycenaceae</taxon>
        <taxon>Roridomyces</taxon>
    </lineage>
</organism>
<feature type="transmembrane region" description="Helical" evidence="2">
    <location>
        <begin position="34"/>
        <end position="55"/>
    </location>
</feature>
<feature type="region of interest" description="Disordered" evidence="1">
    <location>
        <begin position="376"/>
        <end position="424"/>
    </location>
</feature>
<feature type="region of interest" description="Disordered" evidence="1">
    <location>
        <begin position="153"/>
        <end position="173"/>
    </location>
</feature>
<dbReference type="EMBL" id="JARKIF010000008">
    <property type="protein sequence ID" value="KAJ7632782.1"/>
    <property type="molecule type" value="Genomic_DNA"/>
</dbReference>
<dbReference type="AlphaFoldDB" id="A0AAD7FQZ7"/>
<keyword evidence="2" id="KW-0472">Membrane</keyword>
<keyword evidence="2" id="KW-0812">Transmembrane</keyword>
<evidence type="ECO:0000313" key="3">
    <source>
        <dbReference type="EMBL" id="KAJ7632782.1"/>
    </source>
</evidence>